<reference evidence="1" key="1">
    <citation type="submission" date="2013-07" db="EMBL/GenBank/DDBJ databases">
        <title>The genome of an arbuscular mycorrhizal fungus provides insights into the evolution of the oldest plant symbiosis.</title>
        <authorList>
            <consortium name="DOE Joint Genome Institute"/>
            <person name="Tisserant E."/>
            <person name="Malbreil M."/>
            <person name="Kuo A."/>
            <person name="Kohler A."/>
            <person name="Symeonidi A."/>
            <person name="Balestrini R."/>
            <person name="Charron P."/>
            <person name="Duensing N."/>
            <person name="Frei-dit-Frey N."/>
            <person name="Gianinazzi-Pearson V."/>
            <person name="Gilbert B."/>
            <person name="Handa Y."/>
            <person name="Hijri M."/>
            <person name="Kaul R."/>
            <person name="Kawaguchi M."/>
            <person name="Krajinski F."/>
            <person name="Lammers P."/>
            <person name="Lapierre D."/>
            <person name="Masclaux F.G."/>
            <person name="Murat C."/>
            <person name="Morin E."/>
            <person name="Ndikumana S."/>
            <person name="Pagni M."/>
            <person name="Petitpierre D."/>
            <person name="Requena N."/>
            <person name="Rosikiewicz P."/>
            <person name="Riley R."/>
            <person name="Saito K."/>
            <person name="San Clemente H."/>
            <person name="Shapiro H."/>
            <person name="van Tuinen D."/>
            <person name="Becard G."/>
            <person name="Bonfante P."/>
            <person name="Paszkowski U."/>
            <person name="Shachar-Hill Y."/>
            <person name="Young J.P."/>
            <person name="Sanders I.R."/>
            <person name="Henrissat B."/>
            <person name="Rensing S.A."/>
            <person name="Grigoriev I.V."/>
            <person name="Corradi N."/>
            <person name="Roux C."/>
            <person name="Martin F."/>
        </authorList>
    </citation>
    <scope>NUCLEOTIDE SEQUENCE</scope>
    <source>
        <strain evidence="1">DAOM 197198</strain>
    </source>
</reference>
<accession>U9V3F3</accession>
<proteinExistence type="predicted"/>
<sequence>MALVSIKIQKNINKGRTVDDGGKLMPITEDAVVDTINRFRKGIDDEVKEDNKVTGKKLQKGNVSTTEEVEQTKKWKEKEEKIPYQRFELLPLFFEENKAGSKLSSKERKFLKLCGEEMEWEAIEEKAYEEFEDGHQSSPSAEWFSVKWIR</sequence>
<dbReference type="VEuPathDB" id="FungiDB:RhiirFUN_005701"/>
<organism evidence="1">
    <name type="scientific">Rhizophagus irregularis (strain DAOM 181602 / DAOM 197198 / MUCL 43194)</name>
    <name type="common">Arbuscular mycorrhizal fungus</name>
    <name type="synonym">Glomus intraradices</name>
    <dbReference type="NCBI Taxonomy" id="747089"/>
    <lineage>
        <taxon>Eukaryota</taxon>
        <taxon>Fungi</taxon>
        <taxon>Fungi incertae sedis</taxon>
        <taxon>Mucoromycota</taxon>
        <taxon>Glomeromycotina</taxon>
        <taxon>Glomeromycetes</taxon>
        <taxon>Glomerales</taxon>
        <taxon>Glomeraceae</taxon>
        <taxon>Rhizophagus</taxon>
    </lineage>
</organism>
<evidence type="ECO:0000313" key="1">
    <source>
        <dbReference type="EMBL" id="ESA22426.1"/>
    </source>
</evidence>
<gene>
    <name evidence="1" type="ORF">GLOINDRAFT_16449</name>
</gene>
<name>U9V3F3_RHIID</name>
<protein>
    <submittedName>
        <fullName evidence="1">Uncharacterized protein</fullName>
    </submittedName>
</protein>
<dbReference type="HOGENOM" id="CLU_2016478_0_0_1"/>
<dbReference type="EMBL" id="KI275596">
    <property type="protein sequence ID" value="ESA22426.1"/>
    <property type="molecule type" value="Genomic_DNA"/>
</dbReference>
<dbReference type="AlphaFoldDB" id="U9V3F3"/>